<dbReference type="Proteomes" id="UP001042704">
    <property type="component" value="Chromosome"/>
</dbReference>
<sequence length="175" mass="19219">MKPEKKGEFSPYPFLFLGVVLLVYALVFVLDPDLAVRSCARFAALVRQVIPALGLVFLLLFTVDLFLTPKRVAGALGMEAGARGWLIATAAGVVSTGPVYLWFPLLADLREHGMRPALAAAFLYCRSVKLPLVPLMVYYFGWLYTAVLTVFMLGFSVVVGLATEQVEEWGGKKED</sequence>
<dbReference type="EMBL" id="CP036172">
    <property type="protein sequence ID" value="QSZ67499.1"/>
    <property type="molecule type" value="Genomic_DNA"/>
</dbReference>
<feature type="transmembrane region" description="Helical" evidence="1">
    <location>
        <begin position="84"/>
        <end position="103"/>
    </location>
</feature>
<gene>
    <name evidence="2" type="ORF">RJ40_08265</name>
</gene>
<keyword evidence="3" id="KW-1185">Reference proteome</keyword>
<accession>A0A8A3S6L1</accession>
<feature type="transmembrane region" description="Helical" evidence="1">
    <location>
        <begin position="42"/>
        <end position="63"/>
    </location>
</feature>
<feature type="transmembrane region" description="Helical" evidence="1">
    <location>
        <begin position="139"/>
        <end position="163"/>
    </location>
</feature>
<reference evidence="2" key="1">
    <citation type="journal article" date="2001" name="Int. J. Syst. Evol. Microbiol.">
        <title>Methanofollis aquaemaris sp. nov., a methanogen isolated from an aquaculture fish pond.</title>
        <authorList>
            <person name="Lai M.C."/>
            <person name="Chen S.C."/>
        </authorList>
    </citation>
    <scope>NUCLEOTIDE SEQUENCE</scope>
    <source>
        <strain evidence="2">N2F9704</strain>
    </source>
</reference>
<feature type="transmembrane region" description="Helical" evidence="1">
    <location>
        <begin position="12"/>
        <end position="30"/>
    </location>
</feature>
<proteinExistence type="predicted"/>
<dbReference type="GeneID" id="76424352"/>
<dbReference type="RefSeq" id="WP_265580395.1">
    <property type="nucleotide sequence ID" value="NZ_CP036172.1"/>
</dbReference>
<dbReference type="KEGG" id="maqe:RJ40_08265"/>
<dbReference type="AlphaFoldDB" id="A0A8A3S6L1"/>
<evidence type="ECO:0000313" key="2">
    <source>
        <dbReference type="EMBL" id="QSZ67499.1"/>
    </source>
</evidence>
<organism evidence="2 3">
    <name type="scientific">Methanofollis aquaemaris</name>
    <dbReference type="NCBI Taxonomy" id="126734"/>
    <lineage>
        <taxon>Archaea</taxon>
        <taxon>Methanobacteriati</taxon>
        <taxon>Methanobacteriota</taxon>
        <taxon>Stenosarchaea group</taxon>
        <taxon>Methanomicrobia</taxon>
        <taxon>Methanomicrobiales</taxon>
        <taxon>Methanomicrobiaceae</taxon>
        <taxon>Methanofollis</taxon>
    </lineage>
</organism>
<keyword evidence="1" id="KW-0472">Membrane</keyword>
<evidence type="ECO:0000313" key="3">
    <source>
        <dbReference type="Proteomes" id="UP001042704"/>
    </source>
</evidence>
<evidence type="ECO:0008006" key="4">
    <source>
        <dbReference type="Google" id="ProtNLM"/>
    </source>
</evidence>
<protein>
    <recommendedName>
        <fullName evidence="4">Permease</fullName>
    </recommendedName>
</protein>
<keyword evidence="1" id="KW-1133">Transmembrane helix</keyword>
<name>A0A8A3S6L1_9EURY</name>
<evidence type="ECO:0000256" key="1">
    <source>
        <dbReference type="SAM" id="Phobius"/>
    </source>
</evidence>
<keyword evidence="1" id="KW-0812">Transmembrane</keyword>
<reference evidence="2" key="2">
    <citation type="submission" date="2019-02" db="EMBL/GenBank/DDBJ databases">
        <authorList>
            <person name="Chen S.-C."/>
            <person name="Chien H.-H."/>
            <person name="Lai M.-C."/>
        </authorList>
    </citation>
    <scope>NUCLEOTIDE SEQUENCE</scope>
    <source>
        <strain evidence="2">N2F9704</strain>
    </source>
</reference>